<dbReference type="SUPFAM" id="SSF55874">
    <property type="entry name" value="ATPase domain of HSP90 chaperone/DNA topoisomerase II/histidine kinase"/>
    <property type="match status" value="1"/>
</dbReference>
<dbReference type="PANTHER" id="PTHR34220:SF7">
    <property type="entry name" value="SENSOR HISTIDINE KINASE YPDA"/>
    <property type="match status" value="1"/>
</dbReference>
<dbReference type="EMBL" id="JAHLFU010000057">
    <property type="protein sequence ID" value="MBU3852835.1"/>
    <property type="molecule type" value="Genomic_DNA"/>
</dbReference>
<keyword evidence="3" id="KW-0418">Kinase</keyword>
<feature type="transmembrane region" description="Helical" evidence="1">
    <location>
        <begin position="81"/>
        <end position="100"/>
    </location>
</feature>
<name>A0A9E2L4T7_9BACT</name>
<feature type="domain" description="Signal transduction histidine kinase internal region" evidence="2">
    <location>
        <begin position="167"/>
        <end position="244"/>
    </location>
</feature>
<dbReference type="InterPro" id="IPR050640">
    <property type="entry name" value="Bact_2-comp_sensor_kinase"/>
</dbReference>
<comment type="caution">
    <text evidence="3">The sequence shown here is derived from an EMBL/GenBank/DDBJ whole genome shotgun (WGS) entry which is preliminary data.</text>
</comment>
<keyword evidence="3" id="KW-0808">Transferase</keyword>
<dbReference type="AlphaFoldDB" id="A0A9E2L4T7"/>
<keyword evidence="1" id="KW-0812">Transmembrane</keyword>
<organism evidence="3 4">
    <name type="scientific">Candidatus Paraprevotella stercoravium</name>
    <dbReference type="NCBI Taxonomy" id="2838725"/>
    <lineage>
        <taxon>Bacteria</taxon>
        <taxon>Pseudomonadati</taxon>
        <taxon>Bacteroidota</taxon>
        <taxon>Bacteroidia</taxon>
        <taxon>Bacteroidales</taxon>
        <taxon>Prevotellaceae</taxon>
        <taxon>Paraprevotella</taxon>
    </lineage>
</organism>
<feature type="transmembrane region" description="Helical" evidence="1">
    <location>
        <begin position="17"/>
        <end position="35"/>
    </location>
</feature>
<keyword evidence="1" id="KW-0472">Membrane</keyword>
<reference evidence="3" key="1">
    <citation type="journal article" date="2021" name="PeerJ">
        <title>Extensive microbial diversity within the chicken gut microbiome revealed by metagenomics and culture.</title>
        <authorList>
            <person name="Gilroy R."/>
            <person name="Ravi A."/>
            <person name="Getino M."/>
            <person name="Pursley I."/>
            <person name="Horton D.L."/>
            <person name="Alikhan N.F."/>
            <person name="Baker D."/>
            <person name="Gharbi K."/>
            <person name="Hall N."/>
            <person name="Watson M."/>
            <person name="Adriaenssens E.M."/>
            <person name="Foster-Nyarko E."/>
            <person name="Jarju S."/>
            <person name="Secka A."/>
            <person name="Antonio M."/>
            <person name="Oren A."/>
            <person name="Chaudhuri R.R."/>
            <person name="La Ragione R."/>
            <person name="Hildebrand F."/>
            <person name="Pallen M.J."/>
        </authorList>
    </citation>
    <scope>NUCLEOTIDE SEQUENCE</scope>
    <source>
        <strain evidence="3">G3-2149</strain>
    </source>
</reference>
<proteinExistence type="predicted"/>
<accession>A0A9E2L4T7</accession>
<dbReference type="Gene3D" id="3.30.565.10">
    <property type="entry name" value="Histidine kinase-like ATPase, C-terminal domain"/>
    <property type="match status" value="1"/>
</dbReference>
<keyword evidence="1" id="KW-1133">Transmembrane helix</keyword>
<sequence length="359" mass="42581">MNKLKIFFSQGKIPREWVIHLFSWTFLFVFPFMLMNRGSEDLGSREWIKMMGAPLTLSIVFYGNYLFWVPKYLLSHRKKKFILANLGTFVVAFLFTRFWFTLMDTLYPIRPHHMHRVLDWSDKVLFCIRELVHYVFATALAAITRMSQQWQHAEMARQDAELKRAEAELQNLRSQINPHFLLNTLNNIYALIAFNQEKAQDAVLDLSKLLRHVLYDNEQQFVSLKKECDFLNNYISLMRIRLSKDVDVQFHIDLFQNQDLPIAPLIFISLIENAFKHGISPMEKSFIHISLRTDEKHTIYFRTENSNFPKKKNDVSGSGIGLEQVKRRLHLMYSNHHEWKQYTDAANNTYISELTIYTE</sequence>
<dbReference type="PANTHER" id="PTHR34220">
    <property type="entry name" value="SENSOR HISTIDINE KINASE YPDA"/>
    <property type="match status" value="1"/>
</dbReference>
<evidence type="ECO:0000259" key="2">
    <source>
        <dbReference type="Pfam" id="PF06580"/>
    </source>
</evidence>
<dbReference type="InterPro" id="IPR036890">
    <property type="entry name" value="HATPase_C_sf"/>
</dbReference>
<evidence type="ECO:0000256" key="1">
    <source>
        <dbReference type="SAM" id="Phobius"/>
    </source>
</evidence>
<reference evidence="3" key="2">
    <citation type="submission" date="2021-04" db="EMBL/GenBank/DDBJ databases">
        <authorList>
            <person name="Gilroy R."/>
        </authorList>
    </citation>
    <scope>NUCLEOTIDE SEQUENCE</scope>
    <source>
        <strain evidence="3">G3-2149</strain>
    </source>
</reference>
<feature type="transmembrane region" description="Helical" evidence="1">
    <location>
        <begin position="47"/>
        <end position="69"/>
    </location>
</feature>
<dbReference type="InterPro" id="IPR010559">
    <property type="entry name" value="Sig_transdc_His_kin_internal"/>
</dbReference>
<evidence type="ECO:0000313" key="3">
    <source>
        <dbReference type="EMBL" id="MBU3852835.1"/>
    </source>
</evidence>
<dbReference type="Pfam" id="PF06580">
    <property type="entry name" value="His_kinase"/>
    <property type="match status" value="1"/>
</dbReference>
<evidence type="ECO:0000313" key="4">
    <source>
        <dbReference type="Proteomes" id="UP000823865"/>
    </source>
</evidence>
<dbReference type="Proteomes" id="UP000823865">
    <property type="component" value="Unassembled WGS sequence"/>
</dbReference>
<gene>
    <name evidence="3" type="ORF">H9789_03225</name>
</gene>
<dbReference type="GO" id="GO:0016020">
    <property type="term" value="C:membrane"/>
    <property type="evidence" value="ECO:0007669"/>
    <property type="project" value="InterPro"/>
</dbReference>
<dbReference type="GO" id="GO:0000155">
    <property type="term" value="F:phosphorelay sensor kinase activity"/>
    <property type="evidence" value="ECO:0007669"/>
    <property type="project" value="InterPro"/>
</dbReference>
<protein>
    <submittedName>
        <fullName evidence="3">Histidine kinase</fullName>
    </submittedName>
</protein>